<name>A0A2Z6NPF5_TRISU</name>
<dbReference type="Proteomes" id="UP000242715">
    <property type="component" value="Unassembled WGS sequence"/>
</dbReference>
<dbReference type="AlphaFoldDB" id="A0A2Z6NPF5"/>
<organism evidence="1 2">
    <name type="scientific">Trifolium subterraneum</name>
    <name type="common">Subterranean clover</name>
    <dbReference type="NCBI Taxonomy" id="3900"/>
    <lineage>
        <taxon>Eukaryota</taxon>
        <taxon>Viridiplantae</taxon>
        <taxon>Streptophyta</taxon>
        <taxon>Embryophyta</taxon>
        <taxon>Tracheophyta</taxon>
        <taxon>Spermatophyta</taxon>
        <taxon>Magnoliopsida</taxon>
        <taxon>eudicotyledons</taxon>
        <taxon>Gunneridae</taxon>
        <taxon>Pentapetalae</taxon>
        <taxon>rosids</taxon>
        <taxon>fabids</taxon>
        <taxon>Fabales</taxon>
        <taxon>Fabaceae</taxon>
        <taxon>Papilionoideae</taxon>
        <taxon>50 kb inversion clade</taxon>
        <taxon>NPAAA clade</taxon>
        <taxon>Hologalegina</taxon>
        <taxon>IRL clade</taxon>
        <taxon>Trifolieae</taxon>
        <taxon>Trifolium</taxon>
    </lineage>
</organism>
<protein>
    <submittedName>
        <fullName evidence="1">Uncharacterized protein</fullName>
    </submittedName>
</protein>
<evidence type="ECO:0000313" key="1">
    <source>
        <dbReference type="EMBL" id="GAU46204.1"/>
    </source>
</evidence>
<keyword evidence="2" id="KW-1185">Reference proteome</keyword>
<proteinExistence type="predicted"/>
<gene>
    <name evidence="1" type="ORF">TSUD_401640</name>
</gene>
<dbReference type="EMBL" id="DF974185">
    <property type="protein sequence ID" value="GAU46204.1"/>
    <property type="molecule type" value="Genomic_DNA"/>
</dbReference>
<reference evidence="2" key="1">
    <citation type="journal article" date="2017" name="Front. Plant Sci.">
        <title>Climate Clever Clovers: New Paradigm to Reduce the Environmental Footprint of Ruminants by Breeding Low Methanogenic Forages Utilizing Haplotype Variation.</title>
        <authorList>
            <person name="Kaur P."/>
            <person name="Appels R."/>
            <person name="Bayer P.E."/>
            <person name="Keeble-Gagnere G."/>
            <person name="Wang J."/>
            <person name="Hirakawa H."/>
            <person name="Shirasawa K."/>
            <person name="Vercoe P."/>
            <person name="Stefanova K."/>
            <person name="Durmic Z."/>
            <person name="Nichols P."/>
            <person name="Revell C."/>
            <person name="Isobe S.N."/>
            <person name="Edwards D."/>
            <person name="Erskine W."/>
        </authorList>
    </citation>
    <scope>NUCLEOTIDE SEQUENCE [LARGE SCALE GENOMIC DNA]</scope>
    <source>
        <strain evidence="2">cv. Daliak</strain>
    </source>
</reference>
<sequence>MSIEECVFALKVVGIALLPDAVGIWNVNYYAALIACWKASTNFRTHKGETPIVGCILSKDHFYVIIARLGWLSSVVSSEGILGSYYLASPTLGMCKRAVRNLDQSVLFYKLVSWIKPDKNWDSGGNDYFIRLKSSLHFKQWDLGGCYLFKRECSLDFERLETLFMSFNTIYLGFNLEDKVDFKGEGIVMNPPNWIGPNKS</sequence>
<accession>A0A2Z6NPF5</accession>
<evidence type="ECO:0000313" key="2">
    <source>
        <dbReference type="Proteomes" id="UP000242715"/>
    </source>
</evidence>